<dbReference type="EMBL" id="QFOI01000109">
    <property type="protein sequence ID" value="PZP49486.1"/>
    <property type="molecule type" value="Genomic_DNA"/>
</dbReference>
<accession>A0A2W5GUF7</accession>
<organism evidence="2 3">
    <name type="scientific">Pseudopedobacter saltans</name>
    <dbReference type="NCBI Taxonomy" id="151895"/>
    <lineage>
        <taxon>Bacteria</taxon>
        <taxon>Pseudomonadati</taxon>
        <taxon>Bacteroidota</taxon>
        <taxon>Sphingobacteriia</taxon>
        <taxon>Sphingobacteriales</taxon>
        <taxon>Sphingobacteriaceae</taxon>
        <taxon>Pseudopedobacter</taxon>
    </lineage>
</organism>
<dbReference type="AlphaFoldDB" id="A0A2W5GUF7"/>
<evidence type="ECO:0000313" key="2">
    <source>
        <dbReference type="EMBL" id="PZP49486.1"/>
    </source>
</evidence>
<feature type="signal peptide" evidence="1">
    <location>
        <begin position="1"/>
        <end position="18"/>
    </location>
</feature>
<name>A0A2W5GUF7_9SPHI</name>
<reference evidence="2 3" key="1">
    <citation type="submission" date="2017-11" db="EMBL/GenBank/DDBJ databases">
        <title>Infants hospitalized years apart are colonized by the same room-sourced microbial strains.</title>
        <authorList>
            <person name="Brooks B."/>
            <person name="Olm M.R."/>
            <person name="Firek B.A."/>
            <person name="Baker R."/>
            <person name="Thomas B.C."/>
            <person name="Morowitz M.J."/>
            <person name="Banfield J.F."/>
        </authorList>
    </citation>
    <scope>NUCLEOTIDE SEQUENCE [LARGE SCALE GENOMIC DNA]</scope>
    <source>
        <strain evidence="2">S2_009_000_R2_76</strain>
    </source>
</reference>
<dbReference type="Proteomes" id="UP000249645">
    <property type="component" value="Unassembled WGS sequence"/>
</dbReference>
<evidence type="ECO:0000313" key="3">
    <source>
        <dbReference type="Proteomes" id="UP000249645"/>
    </source>
</evidence>
<proteinExistence type="predicted"/>
<comment type="caution">
    <text evidence="2">The sequence shown here is derived from an EMBL/GenBank/DDBJ whole genome shotgun (WGS) entry which is preliminary data.</text>
</comment>
<gene>
    <name evidence="2" type="ORF">DI598_07715</name>
</gene>
<feature type="chain" id="PRO_5015873203" description="Gliding motility protein GldN" evidence="1">
    <location>
        <begin position="19"/>
        <end position="188"/>
    </location>
</feature>
<sequence length="188" mass="21742">MKLILLICLSVITPFAKAQNNDSIFSDTANKLNPITIQTNKYRADSISNREYYKKAFNYKSPKINMGDNKWDRTIIVAGKKIALDPQKSLSLLDIDALIEVVHSKKKKQKIQLQKRLVDQEKDKYVRQIFTPALVEKYSNIHNEDSINIFINRYAPGYGEIQTMNELDLGYYIFRNMKLFQGSISLTV</sequence>
<evidence type="ECO:0000256" key="1">
    <source>
        <dbReference type="SAM" id="SignalP"/>
    </source>
</evidence>
<protein>
    <recommendedName>
        <fullName evidence="4">Gliding motility protein GldN</fullName>
    </recommendedName>
</protein>
<evidence type="ECO:0008006" key="4">
    <source>
        <dbReference type="Google" id="ProtNLM"/>
    </source>
</evidence>
<keyword evidence="1" id="KW-0732">Signal</keyword>